<feature type="domain" description="Nudix hydrolase" evidence="3">
    <location>
        <begin position="1"/>
        <end position="150"/>
    </location>
</feature>
<organism evidence="4 5">
    <name type="scientific">Pseudaminobacter soli</name>
    <name type="common">ex Li et al. 2025</name>
    <dbReference type="NCBI Taxonomy" id="1295366"/>
    <lineage>
        <taxon>Bacteria</taxon>
        <taxon>Pseudomonadati</taxon>
        <taxon>Pseudomonadota</taxon>
        <taxon>Alphaproteobacteria</taxon>
        <taxon>Hyphomicrobiales</taxon>
        <taxon>Phyllobacteriaceae</taxon>
        <taxon>Pseudaminobacter</taxon>
    </lineage>
</organism>
<dbReference type="InterPro" id="IPR015797">
    <property type="entry name" value="NUDIX_hydrolase-like_dom_sf"/>
</dbReference>
<dbReference type="SUPFAM" id="SSF55811">
    <property type="entry name" value="Nudix"/>
    <property type="match status" value="1"/>
</dbReference>
<evidence type="ECO:0000259" key="3">
    <source>
        <dbReference type="PROSITE" id="PS51462"/>
    </source>
</evidence>
<dbReference type="GO" id="GO:0006167">
    <property type="term" value="P:AMP biosynthetic process"/>
    <property type="evidence" value="ECO:0007669"/>
    <property type="project" value="TreeGrafter"/>
</dbReference>
<keyword evidence="2 4" id="KW-0378">Hydrolase</keyword>
<dbReference type="Gene3D" id="3.90.79.10">
    <property type="entry name" value="Nucleoside Triphosphate Pyrophosphohydrolase"/>
    <property type="match status" value="1"/>
</dbReference>
<dbReference type="EMBL" id="PXYL01000004">
    <property type="protein sequence ID" value="PSJ61488.1"/>
    <property type="molecule type" value="Genomic_DNA"/>
</dbReference>
<evidence type="ECO:0000256" key="1">
    <source>
        <dbReference type="ARBA" id="ARBA00001946"/>
    </source>
</evidence>
<dbReference type="InterPro" id="IPR051325">
    <property type="entry name" value="Nudix_hydrolase_domain"/>
</dbReference>
<name>A0A2P7SG80_9HYPH</name>
<evidence type="ECO:0000256" key="2">
    <source>
        <dbReference type="ARBA" id="ARBA00022801"/>
    </source>
</evidence>
<accession>A0A2P7SG80</accession>
<comment type="caution">
    <text evidence="4">The sequence shown here is derived from an EMBL/GenBank/DDBJ whole genome shotgun (WGS) entry which is preliminary data.</text>
</comment>
<dbReference type="GO" id="GO:0006754">
    <property type="term" value="P:ATP biosynthetic process"/>
    <property type="evidence" value="ECO:0007669"/>
    <property type="project" value="TreeGrafter"/>
</dbReference>
<proteinExistence type="predicted"/>
<dbReference type="PANTHER" id="PTHR21340">
    <property type="entry name" value="DIADENOSINE 5,5-P1,P4-TETRAPHOSPHATE PYROPHOSPHOHYDROLASE MUTT"/>
    <property type="match status" value="1"/>
</dbReference>
<keyword evidence="5" id="KW-1185">Reference proteome</keyword>
<dbReference type="InterPro" id="IPR020084">
    <property type="entry name" value="NUDIX_hydrolase_CS"/>
</dbReference>
<dbReference type="PROSITE" id="PS51462">
    <property type="entry name" value="NUDIX"/>
    <property type="match status" value="1"/>
</dbReference>
<dbReference type="AlphaFoldDB" id="A0A2P7SG80"/>
<dbReference type="GO" id="GO:0004081">
    <property type="term" value="F:bis(5'-nucleosyl)-tetraphosphatase (asymmetrical) activity"/>
    <property type="evidence" value="ECO:0007669"/>
    <property type="project" value="TreeGrafter"/>
</dbReference>
<dbReference type="PROSITE" id="PS00893">
    <property type="entry name" value="NUDIX_BOX"/>
    <property type="match status" value="1"/>
</dbReference>
<reference evidence="4 5" key="1">
    <citation type="submission" date="2018-03" db="EMBL/GenBank/DDBJ databases">
        <title>The draft genome of Mesorhizobium soli JCM 19897.</title>
        <authorList>
            <person name="Li L."/>
            <person name="Liu L."/>
            <person name="Liang L."/>
            <person name="Wang T."/>
            <person name="Zhang X."/>
        </authorList>
    </citation>
    <scope>NUCLEOTIDE SEQUENCE [LARGE SCALE GENOMIC DNA]</scope>
    <source>
        <strain evidence="4 5">JCM 19897</strain>
    </source>
</reference>
<dbReference type="OrthoDB" id="954553at2"/>
<dbReference type="Proteomes" id="UP000240653">
    <property type="component" value="Unassembled WGS sequence"/>
</dbReference>
<gene>
    <name evidence="4" type="ORF">C7I85_10585</name>
</gene>
<dbReference type="PANTHER" id="PTHR21340:SF7">
    <property type="entry name" value="NUDIX HYDROLASE DOMAIN-CONTAINING PROTEIN"/>
    <property type="match status" value="1"/>
</dbReference>
<protein>
    <submittedName>
        <fullName evidence="4">NUDIX hydrolase</fullName>
    </submittedName>
</protein>
<dbReference type="RefSeq" id="WP_106723919.1">
    <property type="nucleotide sequence ID" value="NZ_PXYL01000004.1"/>
</dbReference>
<comment type="cofactor">
    <cofactor evidence="1">
        <name>Mg(2+)</name>
        <dbReference type="ChEBI" id="CHEBI:18420"/>
    </cofactor>
</comment>
<sequence length="164" mass="17896">MPIRSAGILMFKRTDGGIKVLLVHPGGPFWSKKDAGAWSIPKGEYDGSEDAEVAARREFAEETGADAKGSLLPLGTLRQRSGKLITGFAMEGDFDIEKLQSNSFELEWPPRTGRIQSFAEVDRAEWFTLDEASEKILPGQQPFLTELEKLLGATPSAVSSPADK</sequence>
<evidence type="ECO:0000313" key="5">
    <source>
        <dbReference type="Proteomes" id="UP000240653"/>
    </source>
</evidence>
<evidence type="ECO:0000313" key="4">
    <source>
        <dbReference type="EMBL" id="PSJ61488.1"/>
    </source>
</evidence>
<dbReference type="InterPro" id="IPR000086">
    <property type="entry name" value="NUDIX_hydrolase_dom"/>
</dbReference>
<dbReference type="Pfam" id="PF00293">
    <property type="entry name" value="NUDIX"/>
    <property type="match status" value="1"/>
</dbReference>
<dbReference type="CDD" id="cd04662">
    <property type="entry name" value="NUDIX_Hydrolase"/>
    <property type="match status" value="1"/>
</dbReference>